<keyword evidence="3" id="KW-0723">Serine/threonine-protein kinase</keyword>
<feature type="compositionally biased region" description="Polar residues" evidence="13">
    <location>
        <begin position="500"/>
        <end position="512"/>
    </location>
</feature>
<gene>
    <name evidence="16" type="ORF">PPRIM_AZ9-3.1.T0230184</name>
</gene>
<evidence type="ECO:0000313" key="16">
    <source>
        <dbReference type="EMBL" id="CAD8055448.1"/>
    </source>
</evidence>
<dbReference type="InterPro" id="IPR000719">
    <property type="entry name" value="Prot_kinase_dom"/>
</dbReference>
<evidence type="ECO:0000256" key="12">
    <source>
        <dbReference type="PROSITE-ProRule" id="PRU10141"/>
    </source>
</evidence>
<dbReference type="Pfam" id="PF00536">
    <property type="entry name" value="SAM_1"/>
    <property type="match status" value="1"/>
</dbReference>
<evidence type="ECO:0000259" key="14">
    <source>
        <dbReference type="PROSITE" id="PS50011"/>
    </source>
</evidence>
<dbReference type="GO" id="GO:0016020">
    <property type="term" value="C:membrane"/>
    <property type="evidence" value="ECO:0007669"/>
    <property type="project" value="UniProtKB-SubCell"/>
</dbReference>
<keyword evidence="7" id="KW-0418">Kinase</keyword>
<evidence type="ECO:0000256" key="5">
    <source>
        <dbReference type="ARBA" id="ARBA00022737"/>
    </source>
</evidence>
<dbReference type="GO" id="GO:0004674">
    <property type="term" value="F:protein serine/threonine kinase activity"/>
    <property type="evidence" value="ECO:0007669"/>
    <property type="project" value="UniProtKB-KW"/>
</dbReference>
<dbReference type="InterPro" id="IPR003409">
    <property type="entry name" value="MORN"/>
</dbReference>
<keyword evidence="17" id="KW-1185">Reference proteome</keyword>
<dbReference type="SMART" id="SM00698">
    <property type="entry name" value="MORN"/>
    <property type="match status" value="5"/>
</dbReference>
<evidence type="ECO:0000256" key="11">
    <source>
        <dbReference type="ARBA" id="ARBA00048679"/>
    </source>
</evidence>
<dbReference type="InterPro" id="IPR001245">
    <property type="entry name" value="Ser-Thr/Tyr_kinase_cat_dom"/>
</dbReference>
<dbReference type="Pfam" id="PF07714">
    <property type="entry name" value="PK_Tyr_Ser-Thr"/>
    <property type="match status" value="1"/>
</dbReference>
<evidence type="ECO:0000256" key="8">
    <source>
        <dbReference type="ARBA" id="ARBA00022840"/>
    </source>
</evidence>
<dbReference type="CDD" id="cd13999">
    <property type="entry name" value="STKc_MAP3K-like"/>
    <property type="match status" value="1"/>
</dbReference>
<dbReference type="SMART" id="SM00454">
    <property type="entry name" value="SAM"/>
    <property type="match status" value="1"/>
</dbReference>
<evidence type="ECO:0000256" key="10">
    <source>
        <dbReference type="ARBA" id="ARBA00047899"/>
    </source>
</evidence>
<evidence type="ECO:0000259" key="15">
    <source>
        <dbReference type="PROSITE" id="PS50105"/>
    </source>
</evidence>
<feature type="compositionally biased region" description="Basic and acidic residues" evidence="13">
    <location>
        <begin position="432"/>
        <end position="448"/>
    </location>
</feature>
<dbReference type="InterPro" id="IPR017441">
    <property type="entry name" value="Protein_kinase_ATP_BS"/>
</dbReference>
<name>A0A8S1KK57_PARPR</name>
<comment type="caution">
    <text evidence="16">The sequence shown here is derived from an EMBL/GenBank/DDBJ whole genome shotgun (WGS) entry which is preliminary data.</text>
</comment>
<evidence type="ECO:0000256" key="6">
    <source>
        <dbReference type="ARBA" id="ARBA00022741"/>
    </source>
</evidence>
<keyword evidence="8 12" id="KW-0067">ATP-binding</keyword>
<feature type="binding site" evidence="12">
    <location>
        <position position="577"/>
    </location>
    <ligand>
        <name>ATP</name>
        <dbReference type="ChEBI" id="CHEBI:30616"/>
    </ligand>
</feature>
<comment type="catalytic activity">
    <reaction evidence="10">
        <text>L-threonyl-[protein] + ATP = O-phospho-L-threonyl-[protein] + ADP + H(+)</text>
        <dbReference type="Rhea" id="RHEA:46608"/>
        <dbReference type="Rhea" id="RHEA-COMP:11060"/>
        <dbReference type="Rhea" id="RHEA-COMP:11605"/>
        <dbReference type="ChEBI" id="CHEBI:15378"/>
        <dbReference type="ChEBI" id="CHEBI:30013"/>
        <dbReference type="ChEBI" id="CHEBI:30616"/>
        <dbReference type="ChEBI" id="CHEBI:61977"/>
        <dbReference type="ChEBI" id="CHEBI:456216"/>
        <dbReference type="EC" id="2.7.11.1"/>
    </reaction>
</comment>
<evidence type="ECO:0000256" key="1">
    <source>
        <dbReference type="ARBA" id="ARBA00004370"/>
    </source>
</evidence>
<keyword evidence="5" id="KW-0677">Repeat</keyword>
<evidence type="ECO:0000256" key="13">
    <source>
        <dbReference type="SAM" id="MobiDB-lite"/>
    </source>
</evidence>
<dbReference type="PROSITE" id="PS00107">
    <property type="entry name" value="PROTEIN_KINASE_ATP"/>
    <property type="match status" value="1"/>
</dbReference>
<dbReference type="Proteomes" id="UP000688137">
    <property type="component" value="Unassembled WGS sequence"/>
</dbReference>
<feature type="domain" description="SAM" evidence="15">
    <location>
        <begin position="312"/>
        <end position="376"/>
    </location>
</feature>
<feature type="compositionally biased region" description="Low complexity" evidence="13">
    <location>
        <begin position="484"/>
        <end position="496"/>
    </location>
</feature>
<keyword evidence="9" id="KW-0472">Membrane</keyword>
<protein>
    <recommendedName>
        <fullName evidence="2">non-specific serine/threonine protein kinase</fullName>
        <ecNumber evidence="2">2.7.11.1</ecNumber>
    </recommendedName>
</protein>
<proteinExistence type="predicted"/>
<sequence length="823" mass="96269">MREQLIRIKIFEVQENKLDYHIIKNTIDFRNSEEMIKDLRCKFNQFYNIGRYQKYVELKRYMIEYLQMNSMKRLMIILIIQIQEMKLFGFLQRQTNNEHHIIYSNNDEYHGEMKDNMKHGKGVYKFANGNRYEGEWLFNQKHGTGKYFYNSGELYIGQWQHNKKNGHGQHFGVYGDRYVGQWVNNCKHGRGTIYYAENSIYSGEFQDNKKHGPGYFYNQSTRELTYQLYDNDKLKEQKVVDQVPCEFENVFSAVLVKDNNIIHPQPLPNNKPEELHQIQQETHGFDTLQALNETVTLKGKKKSIQILYYILIQQQEVCTWLDCLGLSQYKENFIKNHMIGDTLHDLTDVELKEELGIDILGHRKLILQQINMHKKYYIKKMAGQLHRMDSENSADQSSKYDQLYSIIQKIEPAIESPGMEVLKQKKSKRKRSSDSDEKYISPEQKDQQQETAKFSPKQGNQGQSLKKESNQVVSNFHINNATGSESSNESSCSSNEKQQDQQLESNQSSSPSKHCILSEKNLQQKHQEKLMSLLQDLGINEKLLINYQEIKQGAQIGKGSYGIVFKGNWLGQDVAIKSYCKKKDQQKHKQLMADFLKEVQVISNLRHPNIVLYMGVCIKRHNFYLITEYMENGSLYDHIHKRKTKNLNFLQIIEDITLGMNNLHGRRIMHCDLKSSNVLIDQNWNVKLCDFGLSRIKSKKTKSMIGTPHWMAPEIMRGEPYTEKSDVYSFGMILWEIITGKIPYENLSITQIIGTVGWGHTQVEIPQFSNPPILAILAQDCLKRDPSQRPTFAKILKKIQESQKMECKNKEKAKQYLIDFLSN</sequence>
<dbReference type="InterPro" id="IPR001660">
    <property type="entry name" value="SAM"/>
</dbReference>
<dbReference type="PROSITE" id="PS50105">
    <property type="entry name" value="SAM_DOMAIN"/>
    <property type="match status" value="1"/>
</dbReference>
<feature type="domain" description="Protein kinase" evidence="14">
    <location>
        <begin position="550"/>
        <end position="805"/>
    </location>
</feature>
<evidence type="ECO:0000256" key="4">
    <source>
        <dbReference type="ARBA" id="ARBA00022679"/>
    </source>
</evidence>
<dbReference type="PROSITE" id="PS00108">
    <property type="entry name" value="PROTEIN_KINASE_ST"/>
    <property type="match status" value="1"/>
</dbReference>
<accession>A0A8S1KK57</accession>
<evidence type="ECO:0000313" key="17">
    <source>
        <dbReference type="Proteomes" id="UP000688137"/>
    </source>
</evidence>
<organism evidence="16 17">
    <name type="scientific">Paramecium primaurelia</name>
    <dbReference type="NCBI Taxonomy" id="5886"/>
    <lineage>
        <taxon>Eukaryota</taxon>
        <taxon>Sar</taxon>
        <taxon>Alveolata</taxon>
        <taxon>Ciliophora</taxon>
        <taxon>Intramacronucleata</taxon>
        <taxon>Oligohymenophorea</taxon>
        <taxon>Peniculida</taxon>
        <taxon>Parameciidae</taxon>
        <taxon>Paramecium</taxon>
    </lineage>
</organism>
<dbReference type="OMA" id="KPPWPEC"/>
<comment type="catalytic activity">
    <reaction evidence="11">
        <text>L-seryl-[protein] + ATP = O-phospho-L-seryl-[protein] + ADP + H(+)</text>
        <dbReference type="Rhea" id="RHEA:17989"/>
        <dbReference type="Rhea" id="RHEA-COMP:9863"/>
        <dbReference type="Rhea" id="RHEA-COMP:11604"/>
        <dbReference type="ChEBI" id="CHEBI:15378"/>
        <dbReference type="ChEBI" id="CHEBI:29999"/>
        <dbReference type="ChEBI" id="CHEBI:30616"/>
        <dbReference type="ChEBI" id="CHEBI:83421"/>
        <dbReference type="ChEBI" id="CHEBI:456216"/>
        <dbReference type="EC" id="2.7.11.1"/>
    </reaction>
</comment>
<evidence type="ECO:0000256" key="7">
    <source>
        <dbReference type="ARBA" id="ARBA00022777"/>
    </source>
</evidence>
<reference evidence="16" key="1">
    <citation type="submission" date="2021-01" db="EMBL/GenBank/DDBJ databases">
        <authorList>
            <consortium name="Genoscope - CEA"/>
            <person name="William W."/>
        </authorList>
    </citation>
    <scope>NUCLEOTIDE SEQUENCE</scope>
</reference>
<feature type="compositionally biased region" description="Polar residues" evidence="13">
    <location>
        <begin position="449"/>
        <end position="483"/>
    </location>
</feature>
<dbReference type="Pfam" id="PF02493">
    <property type="entry name" value="MORN"/>
    <property type="match status" value="5"/>
</dbReference>
<evidence type="ECO:0000256" key="9">
    <source>
        <dbReference type="ARBA" id="ARBA00023136"/>
    </source>
</evidence>
<dbReference type="PANTHER" id="PTHR44329">
    <property type="entry name" value="SERINE/THREONINE-PROTEIN KINASE TNNI3K-RELATED"/>
    <property type="match status" value="1"/>
</dbReference>
<dbReference type="PROSITE" id="PS50011">
    <property type="entry name" value="PROTEIN_KINASE_DOM"/>
    <property type="match status" value="1"/>
</dbReference>
<dbReference type="FunFam" id="1.10.510.10:FF:000476">
    <property type="entry name" value="PAS domain-containing protein tyrosine kinase family protein"/>
    <property type="match status" value="1"/>
</dbReference>
<keyword evidence="6 12" id="KW-0547">Nucleotide-binding</keyword>
<dbReference type="FunFam" id="3.30.200.20:FF:000034">
    <property type="entry name" value="Kinase suppressor of Ras 1"/>
    <property type="match status" value="1"/>
</dbReference>
<keyword evidence="4" id="KW-0808">Transferase</keyword>
<dbReference type="EC" id="2.7.11.1" evidence="2"/>
<dbReference type="CDD" id="cd09487">
    <property type="entry name" value="SAM_superfamily"/>
    <property type="match status" value="1"/>
</dbReference>
<feature type="region of interest" description="Disordered" evidence="13">
    <location>
        <begin position="417"/>
        <end position="514"/>
    </location>
</feature>
<evidence type="ECO:0000256" key="3">
    <source>
        <dbReference type="ARBA" id="ARBA00022527"/>
    </source>
</evidence>
<dbReference type="AlphaFoldDB" id="A0A8S1KK57"/>
<evidence type="ECO:0000256" key="2">
    <source>
        <dbReference type="ARBA" id="ARBA00012513"/>
    </source>
</evidence>
<dbReference type="GO" id="GO:0005524">
    <property type="term" value="F:ATP binding"/>
    <property type="evidence" value="ECO:0007669"/>
    <property type="project" value="UniProtKB-UniRule"/>
</dbReference>
<comment type="subcellular location">
    <subcellularLocation>
        <location evidence="1">Membrane</location>
    </subcellularLocation>
</comment>
<dbReference type="PANTHER" id="PTHR44329:SF298">
    <property type="entry name" value="MIXED LINEAGE KINASE DOMAIN-LIKE PROTEIN"/>
    <property type="match status" value="1"/>
</dbReference>
<dbReference type="EMBL" id="CAJJDM010000021">
    <property type="protein sequence ID" value="CAD8055448.1"/>
    <property type="molecule type" value="Genomic_DNA"/>
</dbReference>
<dbReference type="InterPro" id="IPR008271">
    <property type="entry name" value="Ser/Thr_kinase_AS"/>
</dbReference>
<dbReference type="InterPro" id="IPR051681">
    <property type="entry name" value="Ser/Thr_Kinases-Pseudokinases"/>
</dbReference>
<dbReference type="SMART" id="SM00220">
    <property type="entry name" value="S_TKc"/>
    <property type="match status" value="1"/>
</dbReference>